<dbReference type="Pfam" id="PF02733">
    <property type="entry name" value="Dak1"/>
    <property type="match status" value="1"/>
</dbReference>
<dbReference type="Pfam" id="PF02734">
    <property type="entry name" value="Dak2"/>
    <property type="match status" value="1"/>
</dbReference>
<dbReference type="GO" id="GO:0050354">
    <property type="term" value="F:triokinase activity"/>
    <property type="evidence" value="ECO:0007669"/>
    <property type="project" value="UniProtKB-EC"/>
</dbReference>
<comment type="caution">
    <text evidence="16">The sequence shown here is derived from an EMBL/GenBank/DDBJ whole genome shotgun (WGS) entry which is preliminary data.</text>
</comment>
<evidence type="ECO:0000256" key="4">
    <source>
        <dbReference type="ARBA" id="ARBA00022679"/>
    </source>
</evidence>
<evidence type="ECO:0000256" key="3">
    <source>
        <dbReference type="ARBA" id="ARBA00008757"/>
    </source>
</evidence>
<feature type="binding site" evidence="12">
    <location>
        <position position="119"/>
    </location>
    <ligand>
        <name>substrate</name>
    </ligand>
</feature>
<feature type="domain" description="DhaK" evidence="15">
    <location>
        <begin position="9"/>
        <end position="364"/>
    </location>
</feature>
<evidence type="ECO:0000256" key="1">
    <source>
        <dbReference type="ARBA" id="ARBA00003264"/>
    </source>
</evidence>
<dbReference type="PROSITE" id="PS51480">
    <property type="entry name" value="DHAL"/>
    <property type="match status" value="1"/>
</dbReference>
<dbReference type="FunFam" id="1.25.40.340:FF:000001">
    <property type="entry name" value="Dihydroxyacetone kinase 1"/>
    <property type="match status" value="1"/>
</dbReference>
<dbReference type="AlphaFoldDB" id="A0A9P5PKY1"/>
<evidence type="ECO:0000259" key="15">
    <source>
        <dbReference type="PROSITE" id="PS51481"/>
    </source>
</evidence>
<dbReference type="PANTHER" id="PTHR28629">
    <property type="entry name" value="TRIOKINASE/FMN CYCLASE"/>
    <property type="match status" value="1"/>
</dbReference>
<dbReference type="InterPro" id="IPR050861">
    <property type="entry name" value="Dihydroxyacetone_Kinase"/>
</dbReference>
<keyword evidence="6 16" id="KW-0418">Kinase</keyword>
<accession>A0A9P5PKY1</accession>
<dbReference type="InterPro" id="IPR004006">
    <property type="entry name" value="DhaK_dom"/>
</dbReference>
<evidence type="ECO:0000313" key="16">
    <source>
        <dbReference type="EMBL" id="KAF9065154.1"/>
    </source>
</evidence>
<organism evidence="16 17">
    <name type="scientific">Rhodocollybia butyracea</name>
    <dbReference type="NCBI Taxonomy" id="206335"/>
    <lineage>
        <taxon>Eukaryota</taxon>
        <taxon>Fungi</taxon>
        <taxon>Dikarya</taxon>
        <taxon>Basidiomycota</taxon>
        <taxon>Agaricomycotina</taxon>
        <taxon>Agaricomycetes</taxon>
        <taxon>Agaricomycetidae</taxon>
        <taxon>Agaricales</taxon>
        <taxon>Marasmiineae</taxon>
        <taxon>Omphalotaceae</taxon>
        <taxon>Rhodocollybia</taxon>
    </lineage>
</organism>
<dbReference type="InterPro" id="IPR036117">
    <property type="entry name" value="DhaL_dom_sf"/>
</dbReference>
<dbReference type="Gene3D" id="3.30.1180.20">
    <property type="entry name" value="Dihydroxyacetone kinase, domain 2"/>
    <property type="match status" value="1"/>
</dbReference>
<evidence type="ECO:0000256" key="11">
    <source>
        <dbReference type="PIRSR" id="PIRSR612734-1"/>
    </source>
</evidence>
<reference evidence="16" key="1">
    <citation type="submission" date="2020-11" db="EMBL/GenBank/DDBJ databases">
        <authorList>
            <consortium name="DOE Joint Genome Institute"/>
            <person name="Ahrendt S."/>
            <person name="Riley R."/>
            <person name="Andreopoulos W."/>
            <person name="Labutti K."/>
            <person name="Pangilinan J."/>
            <person name="Ruiz-Duenas F.J."/>
            <person name="Barrasa J.M."/>
            <person name="Sanchez-Garcia M."/>
            <person name="Camarero S."/>
            <person name="Miyauchi S."/>
            <person name="Serrano A."/>
            <person name="Linde D."/>
            <person name="Babiker R."/>
            <person name="Drula E."/>
            <person name="Ayuso-Fernandez I."/>
            <person name="Pacheco R."/>
            <person name="Padilla G."/>
            <person name="Ferreira P."/>
            <person name="Barriuso J."/>
            <person name="Kellner H."/>
            <person name="Castanera R."/>
            <person name="Alfaro M."/>
            <person name="Ramirez L."/>
            <person name="Pisabarro A.G."/>
            <person name="Kuo A."/>
            <person name="Tritt A."/>
            <person name="Lipzen A."/>
            <person name="He G."/>
            <person name="Yan M."/>
            <person name="Ng V."/>
            <person name="Cullen D."/>
            <person name="Martin F."/>
            <person name="Rosso M.-N."/>
            <person name="Henrissat B."/>
            <person name="Hibbett D."/>
            <person name="Martinez A.T."/>
            <person name="Grigoriev I.V."/>
        </authorList>
    </citation>
    <scope>NUCLEOTIDE SEQUENCE</scope>
    <source>
        <strain evidence="16">AH 40177</strain>
    </source>
</reference>
<keyword evidence="4" id="KW-0808">Transferase</keyword>
<dbReference type="PROSITE" id="PS51481">
    <property type="entry name" value="DHAK"/>
    <property type="match status" value="1"/>
</dbReference>
<evidence type="ECO:0000256" key="8">
    <source>
        <dbReference type="ARBA" id="ARBA00022840"/>
    </source>
</evidence>
<dbReference type="SMART" id="SM01120">
    <property type="entry name" value="Dak2"/>
    <property type="match status" value="1"/>
</dbReference>
<dbReference type="GO" id="GO:0005829">
    <property type="term" value="C:cytosol"/>
    <property type="evidence" value="ECO:0007669"/>
    <property type="project" value="TreeGrafter"/>
</dbReference>
<name>A0A9P5PKY1_9AGAR</name>
<dbReference type="FunFam" id="3.30.1180.20:FF:000001">
    <property type="entry name" value="Dihydroxyacetone kinase 1"/>
    <property type="match status" value="1"/>
</dbReference>
<dbReference type="GO" id="GO:0019563">
    <property type="term" value="P:glycerol catabolic process"/>
    <property type="evidence" value="ECO:0007669"/>
    <property type="project" value="TreeGrafter"/>
</dbReference>
<feature type="region of interest" description="Disordered" evidence="13">
    <location>
        <begin position="363"/>
        <end position="400"/>
    </location>
</feature>
<dbReference type="Gene3D" id="3.40.50.10440">
    <property type="entry name" value="Dihydroxyacetone kinase, domain 1"/>
    <property type="match status" value="1"/>
</dbReference>
<dbReference type="GO" id="GO:0004371">
    <property type="term" value="F:glycerone kinase activity"/>
    <property type="evidence" value="ECO:0007669"/>
    <property type="project" value="UniProtKB-EC"/>
</dbReference>
<feature type="domain" description="DhaL" evidence="14">
    <location>
        <begin position="403"/>
        <end position="597"/>
    </location>
</feature>
<dbReference type="NCBIfam" id="TIGR02361">
    <property type="entry name" value="dak_ATP"/>
    <property type="match status" value="1"/>
</dbReference>
<dbReference type="InterPro" id="IPR004007">
    <property type="entry name" value="DhaL_dom"/>
</dbReference>
<evidence type="ECO:0000256" key="13">
    <source>
        <dbReference type="SAM" id="MobiDB-lite"/>
    </source>
</evidence>
<dbReference type="Proteomes" id="UP000772434">
    <property type="component" value="Unassembled WGS sequence"/>
</dbReference>
<proteinExistence type="inferred from homology"/>
<keyword evidence="7" id="KW-0319">Glycerol metabolism</keyword>
<comment type="similarity">
    <text evidence="3">Belongs to the dihydroxyacetone kinase (DAK) family.</text>
</comment>
<comment type="pathway">
    <text evidence="2">Polyol metabolism; glycerol fermentation; glycerone phosphate from glycerol (oxidative route): step 2/2.</text>
</comment>
<comment type="catalytic activity">
    <reaction evidence="10">
        <text>dihydroxyacetone + ATP = dihydroxyacetone phosphate + ADP + H(+)</text>
        <dbReference type="Rhea" id="RHEA:15773"/>
        <dbReference type="ChEBI" id="CHEBI:15378"/>
        <dbReference type="ChEBI" id="CHEBI:16016"/>
        <dbReference type="ChEBI" id="CHEBI:30616"/>
        <dbReference type="ChEBI" id="CHEBI:57642"/>
        <dbReference type="ChEBI" id="CHEBI:456216"/>
        <dbReference type="EC" id="2.7.1.29"/>
    </reaction>
</comment>
<evidence type="ECO:0000256" key="6">
    <source>
        <dbReference type="ARBA" id="ARBA00022777"/>
    </source>
</evidence>
<dbReference type="InterPro" id="IPR012734">
    <property type="entry name" value="DhaK_ATP"/>
</dbReference>
<dbReference type="OrthoDB" id="1724672at2759"/>
<protein>
    <submittedName>
        <fullName evidence="16">Dihydroxyacetone kinase</fullName>
    </submittedName>
</protein>
<evidence type="ECO:0000256" key="10">
    <source>
        <dbReference type="ARBA" id="ARBA00048898"/>
    </source>
</evidence>
<comment type="catalytic activity">
    <reaction evidence="9">
        <text>D-glyceraldehyde + ATP = D-glyceraldehyde 3-phosphate + ADP + H(+)</text>
        <dbReference type="Rhea" id="RHEA:13941"/>
        <dbReference type="ChEBI" id="CHEBI:15378"/>
        <dbReference type="ChEBI" id="CHEBI:17378"/>
        <dbReference type="ChEBI" id="CHEBI:30616"/>
        <dbReference type="ChEBI" id="CHEBI:59776"/>
        <dbReference type="ChEBI" id="CHEBI:456216"/>
        <dbReference type="EC" id="2.7.1.28"/>
    </reaction>
</comment>
<feature type="compositionally biased region" description="Low complexity" evidence="13">
    <location>
        <begin position="376"/>
        <end position="394"/>
    </location>
</feature>
<dbReference type="EMBL" id="JADNRY010000108">
    <property type="protein sequence ID" value="KAF9065154.1"/>
    <property type="molecule type" value="Genomic_DNA"/>
</dbReference>
<keyword evidence="5" id="KW-0547">Nucleotide-binding</keyword>
<evidence type="ECO:0000256" key="5">
    <source>
        <dbReference type="ARBA" id="ARBA00022741"/>
    </source>
</evidence>
<feature type="active site" description="Tele-hemiaminal-histidine intermediate" evidence="11">
    <location>
        <position position="230"/>
    </location>
</feature>
<dbReference type="SUPFAM" id="SSF101473">
    <property type="entry name" value="DhaL-like"/>
    <property type="match status" value="1"/>
</dbReference>
<dbReference type="PANTHER" id="PTHR28629:SF14">
    <property type="entry name" value="DIHYDROXYACETONE KINASE 1"/>
    <property type="match status" value="1"/>
</dbReference>
<dbReference type="Gene3D" id="1.25.40.340">
    <property type="match status" value="1"/>
</dbReference>
<feature type="binding site" evidence="12">
    <location>
        <position position="114"/>
    </location>
    <ligand>
        <name>substrate</name>
    </ligand>
</feature>
<dbReference type="FunFam" id="3.40.50.10440:FF:000001">
    <property type="entry name" value="Dihydroxyacetone kinase, DhaK subunit"/>
    <property type="match status" value="1"/>
</dbReference>
<comment type="function">
    <text evidence="1">Catalyzes both the phosphorylation of dihydroxyacetone and of glyceraldehyde.</text>
</comment>
<dbReference type="GO" id="GO:0005524">
    <property type="term" value="F:ATP binding"/>
    <property type="evidence" value="ECO:0007669"/>
    <property type="project" value="UniProtKB-KW"/>
</dbReference>
<evidence type="ECO:0000259" key="14">
    <source>
        <dbReference type="PROSITE" id="PS51480"/>
    </source>
</evidence>
<dbReference type="SUPFAM" id="SSF82549">
    <property type="entry name" value="DAK1/DegV-like"/>
    <property type="match status" value="1"/>
</dbReference>
<evidence type="ECO:0000256" key="9">
    <source>
        <dbReference type="ARBA" id="ARBA00047974"/>
    </source>
</evidence>
<keyword evidence="17" id="KW-1185">Reference proteome</keyword>
<evidence type="ECO:0000256" key="2">
    <source>
        <dbReference type="ARBA" id="ARBA00004778"/>
    </source>
</evidence>
<evidence type="ECO:0000256" key="12">
    <source>
        <dbReference type="PIRSR" id="PIRSR612734-2"/>
    </source>
</evidence>
<sequence>MASKHLINSPTTLVIESLEGLCLLNPELRLDRDARVLYRPLSSTPHQRVALICGGGSGHEPAHAAFVGRGLLAAAVCGNVFASPSGKQVRRGVELVHPAQTEGEDGKGTLIIVKNYTGDVLNFGLAKEALSSHGVNPVRFITVGDDVAVPRSRITLVGRRGLAGTVLLYKIAGALAAQGASLDSVESVAQHVADNLVTIGVATGHSHVPGTERGKDVLAEDEIEVGMGIHNEPGVLRLRGEQGNPPALSTIMPRLIGMLIVSEKDDPERGWVNFENGTDVVLMVNNLGGLSPLELSAVSLEATKVIQQRGLNIKRVLCGTYMSSLGMPGFSLTLLKLPSTNATKEPSQNTLLSLLDTPAEAPGWGWVSGQPPVPLSSQLTSSTSSTSHKSTSASRNTETNQAKQVLEAIRKACNALIQAEPELTRMDTVAGDGDCGLTLKAGAQGVISLLGNEIDGSSLPSACIAIAGVAEDKMGGTSGGLYSIFFSALAQGLNLPSSSWSSALQHALTKLYTYTRARPPSRTLVDPLDAFVASLSQSSAVDYRAAVARAEEATLATKGMQAKAGRAVYSGTEGDADAEEMDPGAWGVVVLLQALVGK</sequence>
<gene>
    <name evidence="16" type="ORF">BDP27DRAFT_1404971</name>
</gene>
<keyword evidence="8" id="KW-0067">ATP-binding</keyword>
<feature type="binding site" evidence="12">
    <location>
        <begin position="56"/>
        <end position="59"/>
    </location>
    <ligand>
        <name>substrate</name>
    </ligand>
</feature>
<evidence type="ECO:0000256" key="7">
    <source>
        <dbReference type="ARBA" id="ARBA00022798"/>
    </source>
</evidence>
<evidence type="ECO:0000313" key="17">
    <source>
        <dbReference type="Proteomes" id="UP000772434"/>
    </source>
</evidence>